<comment type="caution">
    <text evidence="9">The sequence shown here is derived from an EMBL/GenBank/DDBJ whole genome shotgun (WGS) entry which is preliminary data.</text>
</comment>
<dbReference type="Pfam" id="PF14528">
    <property type="entry name" value="LAGLIDADG_3"/>
    <property type="match status" value="1"/>
</dbReference>
<evidence type="ECO:0000256" key="1">
    <source>
        <dbReference type="ARBA" id="ARBA00011975"/>
    </source>
</evidence>
<dbReference type="RefSeq" id="WP_213528770.1">
    <property type="nucleotide sequence ID" value="NZ_BOVJ01000068.1"/>
</dbReference>
<evidence type="ECO:0000256" key="2">
    <source>
        <dbReference type="ARBA" id="ARBA00022603"/>
    </source>
</evidence>
<keyword evidence="7" id="KW-0651">Protein splicing</keyword>
<dbReference type="InterPro" id="IPR004860">
    <property type="entry name" value="LAGLIDADG_dom"/>
</dbReference>
<dbReference type="SMART" id="SM00306">
    <property type="entry name" value="HintN"/>
    <property type="match status" value="1"/>
</dbReference>
<dbReference type="CDD" id="cd00081">
    <property type="entry name" value="Hint"/>
    <property type="match status" value="1"/>
</dbReference>
<keyword evidence="4" id="KW-0949">S-adenosyl-L-methionine</keyword>
<keyword evidence="3" id="KW-0808">Transferase</keyword>
<reference evidence="9 10" key="1">
    <citation type="submission" date="2021-04" db="EMBL/GenBank/DDBJ databases">
        <title>Draft genome sequence of Paenibacillus cisolokensis, LC2-13A.</title>
        <authorList>
            <person name="Uke A."/>
            <person name="Chhe C."/>
            <person name="Baramee S."/>
            <person name="Kosugi A."/>
        </authorList>
    </citation>
    <scope>NUCLEOTIDE SEQUENCE [LARGE SCALE GENOMIC DNA]</scope>
    <source>
        <strain evidence="9 10">LC2-13A</strain>
    </source>
</reference>
<dbReference type="PANTHER" id="PTHR46098:SF1">
    <property type="entry name" value="TRNA (CYTOSINE(38)-C(5))-METHYLTRANSFERASE"/>
    <property type="match status" value="1"/>
</dbReference>
<dbReference type="SUPFAM" id="SSF53335">
    <property type="entry name" value="S-adenosyl-L-methionine-dependent methyltransferases"/>
    <property type="match status" value="1"/>
</dbReference>
<dbReference type="Pfam" id="PF00145">
    <property type="entry name" value="DNA_methylase"/>
    <property type="match status" value="2"/>
</dbReference>
<dbReference type="PANTHER" id="PTHR46098">
    <property type="entry name" value="TRNA (CYTOSINE(38)-C(5))-METHYLTRANSFERASE"/>
    <property type="match status" value="1"/>
</dbReference>
<dbReference type="InterPro" id="IPR050750">
    <property type="entry name" value="C5-MTase"/>
</dbReference>
<dbReference type="Gene3D" id="2.170.16.10">
    <property type="entry name" value="Hedgehog/Intein (Hint) domain"/>
    <property type="match status" value="1"/>
</dbReference>
<dbReference type="InterPro" id="IPR004042">
    <property type="entry name" value="Intein_endonuc_central"/>
</dbReference>
<dbReference type="InterPro" id="IPR003587">
    <property type="entry name" value="Hint_dom_N"/>
</dbReference>
<keyword evidence="6" id="KW-0068">Autocatalytic cleavage</keyword>
<dbReference type="Gene3D" id="3.40.50.150">
    <property type="entry name" value="Vaccinia Virus protein VP39"/>
    <property type="match status" value="1"/>
</dbReference>
<evidence type="ECO:0000256" key="4">
    <source>
        <dbReference type="ARBA" id="ARBA00022691"/>
    </source>
</evidence>
<evidence type="ECO:0000259" key="8">
    <source>
        <dbReference type="PROSITE" id="PS50819"/>
    </source>
</evidence>
<dbReference type="EMBL" id="BOVJ01000068">
    <property type="protein sequence ID" value="GIQ63686.1"/>
    <property type="molecule type" value="Genomic_DNA"/>
</dbReference>
<proteinExistence type="predicted"/>
<keyword evidence="2" id="KW-0489">Methyltransferase</keyword>
<dbReference type="EC" id="2.1.1.37" evidence="1"/>
<evidence type="ECO:0000313" key="10">
    <source>
        <dbReference type="Proteomes" id="UP000680304"/>
    </source>
</evidence>
<sequence length="456" mass="51336">MSFKYIELFAGIGGFRSAFDPLGGECVFASEIDKYAQKAYRALYNGAPELHGDITKIDAHDIPDHDVLVGGFPCFPAGQKVITAKGFVNIENIRKGDVVLTHTGNYREVITPMMKLYNGDLYEITAKYYRIPIKTTSEHPFWTKRGWVAARDLTVDDYVGFPLNKTSELPKQFTYTKAINQSTSETVLSSLPFESRDFWKLIGYWLAEGWTQDTRVRPQGVRNAYRVIMAANDAKLAYISNVLDVLNIPYTVVQERTCKKVHITNVELWIFIKQFTKGNTASDKCIPESVQNLPVELADALIDGYFNGDGCTNAGYRQFTSTSRCLLEGVQRLLLKTERRLYSLTLNNAAGTAVIEGRKVTTKDSYILRAGQSQGHCVEFTDDYVFFKIDRITKSPVQNLPVYNFEVAVDNSYCLPMIAVHNCQAFSVAGQRKGFEDTRGTLFSRLHESQALNSRA</sequence>
<evidence type="ECO:0000256" key="7">
    <source>
        <dbReference type="ARBA" id="ARBA00023000"/>
    </source>
</evidence>
<dbReference type="PROSITE" id="PS50819">
    <property type="entry name" value="INTEIN_ENDONUCLEASE"/>
    <property type="match status" value="1"/>
</dbReference>
<protein>
    <recommendedName>
        <fullName evidence="1">DNA (cytosine-5-)-methyltransferase</fullName>
        <ecNumber evidence="1">2.1.1.37</ecNumber>
    </recommendedName>
</protein>
<keyword evidence="5" id="KW-0680">Restriction system</keyword>
<feature type="domain" description="DOD-type homing endonuclease" evidence="8">
    <location>
        <begin position="201"/>
        <end position="339"/>
    </location>
</feature>
<dbReference type="InterPro" id="IPR001525">
    <property type="entry name" value="C5_MeTfrase"/>
</dbReference>
<organism evidence="9 10">
    <name type="scientific">Paenibacillus cisolokensis</name>
    <dbReference type="NCBI Taxonomy" id="1658519"/>
    <lineage>
        <taxon>Bacteria</taxon>
        <taxon>Bacillati</taxon>
        <taxon>Bacillota</taxon>
        <taxon>Bacilli</taxon>
        <taxon>Bacillales</taxon>
        <taxon>Paenibacillaceae</taxon>
        <taxon>Paenibacillus</taxon>
    </lineage>
</organism>
<evidence type="ECO:0000256" key="5">
    <source>
        <dbReference type="ARBA" id="ARBA00022747"/>
    </source>
</evidence>
<keyword evidence="10" id="KW-1185">Reference proteome</keyword>
<dbReference type="InterPro" id="IPR029063">
    <property type="entry name" value="SAM-dependent_MTases_sf"/>
</dbReference>
<dbReference type="PRINTS" id="PR00379">
    <property type="entry name" value="INTEIN"/>
</dbReference>
<gene>
    <name evidence="9" type="ORF">PACILC2_22540</name>
</gene>
<dbReference type="Proteomes" id="UP000680304">
    <property type="component" value="Unassembled WGS sequence"/>
</dbReference>
<name>A0ABQ4N6C9_9BACL</name>
<evidence type="ECO:0000256" key="3">
    <source>
        <dbReference type="ARBA" id="ARBA00022679"/>
    </source>
</evidence>
<dbReference type="InterPro" id="IPR027434">
    <property type="entry name" value="Homing_endonucl"/>
</dbReference>
<evidence type="ECO:0000313" key="9">
    <source>
        <dbReference type="EMBL" id="GIQ63686.1"/>
    </source>
</evidence>
<dbReference type="SUPFAM" id="SSF55608">
    <property type="entry name" value="Homing endonucleases"/>
    <property type="match status" value="1"/>
</dbReference>
<accession>A0ABQ4N6C9</accession>
<dbReference type="SUPFAM" id="SSF51294">
    <property type="entry name" value="Hedgehog/intein (Hint) domain"/>
    <property type="match status" value="1"/>
</dbReference>
<evidence type="ECO:0000256" key="6">
    <source>
        <dbReference type="ARBA" id="ARBA00022813"/>
    </source>
</evidence>
<dbReference type="Gene3D" id="3.10.28.10">
    <property type="entry name" value="Homing endonucleases"/>
    <property type="match status" value="1"/>
</dbReference>
<dbReference type="InterPro" id="IPR006142">
    <property type="entry name" value="INTEIN"/>
</dbReference>
<dbReference type="InterPro" id="IPR006141">
    <property type="entry name" value="Intein_N"/>
</dbReference>
<dbReference type="InterPro" id="IPR036844">
    <property type="entry name" value="Hint_dom_sf"/>
</dbReference>
<dbReference type="PROSITE" id="PS50817">
    <property type="entry name" value="INTEIN_N_TER"/>
    <property type="match status" value="1"/>
</dbReference>